<keyword evidence="6" id="KW-0032">Aminotransferase</keyword>
<proteinExistence type="inferred from homology"/>
<name>A0A9D1D0V0_9FIRM</name>
<keyword evidence="3 5" id="KW-0663">Pyridoxal phosphate</keyword>
<evidence type="ECO:0000256" key="5">
    <source>
        <dbReference type="RuleBase" id="RU004516"/>
    </source>
</evidence>
<dbReference type="InterPro" id="IPR001544">
    <property type="entry name" value="Aminotrans_IV"/>
</dbReference>
<sequence length="249" mass="28416">MKLELDEGFQFGLGVFETIAVRKGRAVFLEEHLARMNASMEVLEIPGRVTPRWALEELGALFPEKEDGALKLIASGKNQVALRRENHYTEADYEKGFALTQSPVLRNETSPLTRHKTLNYGDCILEKRSLKGSPFQEKIFLNSRGELTEGTVSNLFFVDRGRIVTPKADCGLLPGIVRGYLLSAAGAEEKVIRPEEVEEFEECFLTNSLMGIMPVRSFGTFRFPERRVTEALRRRYQAEVLWENRKDQW</sequence>
<dbReference type="AlphaFoldDB" id="A0A9D1D0V0"/>
<dbReference type="PANTHER" id="PTHR42743">
    <property type="entry name" value="AMINO-ACID AMINOTRANSFERASE"/>
    <property type="match status" value="1"/>
</dbReference>
<reference evidence="6" key="2">
    <citation type="journal article" date="2021" name="PeerJ">
        <title>Extensive microbial diversity within the chicken gut microbiome revealed by metagenomics and culture.</title>
        <authorList>
            <person name="Gilroy R."/>
            <person name="Ravi A."/>
            <person name="Getino M."/>
            <person name="Pursley I."/>
            <person name="Horton D.L."/>
            <person name="Alikhan N.F."/>
            <person name="Baker D."/>
            <person name="Gharbi K."/>
            <person name="Hall N."/>
            <person name="Watson M."/>
            <person name="Adriaenssens E.M."/>
            <person name="Foster-Nyarko E."/>
            <person name="Jarju S."/>
            <person name="Secka A."/>
            <person name="Antonio M."/>
            <person name="Oren A."/>
            <person name="Chaudhuri R.R."/>
            <person name="La Ragione R."/>
            <person name="Hildebrand F."/>
            <person name="Pallen M.J."/>
        </authorList>
    </citation>
    <scope>NUCLEOTIDE SEQUENCE</scope>
    <source>
        <strain evidence="6">ChiSjej3B21-11622</strain>
    </source>
</reference>
<dbReference type="PROSITE" id="PS00770">
    <property type="entry name" value="AA_TRANSFER_CLASS_4"/>
    <property type="match status" value="1"/>
</dbReference>
<dbReference type="InterPro" id="IPR043132">
    <property type="entry name" value="BCAT-like_C"/>
</dbReference>
<dbReference type="GO" id="GO:0008652">
    <property type="term" value="P:amino acid biosynthetic process"/>
    <property type="evidence" value="ECO:0007669"/>
    <property type="project" value="UniProtKB-ARBA"/>
</dbReference>
<reference evidence="6" key="1">
    <citation type="submission" date="2020-10" db="EMBL/GenBank/DDBJ databases">
        <authorList>
            <person name="Gilroy R."/>
        </authorList>
    </citation>
    <scope>NUCLEOTIDE SEQUENCE</scope>
    <source>
        <strain evidence="6">ChiSjej3B21-11622</strain>
    </source>
</reference>
<evidence type="ECO:0000256" key="2">
    <source>
        <dbReference type="ARBA" id="ARBA00009320"/>
    </source>
</evidence>
<dbReference type="SUPFAM" id="SSF56752">
    <property type="entry name" value="D-aminoacid aminotransferase-like PLP-dependent enzymes"/>
    <property type="match status" value="1"/>
</dbReference>
<dbReference type="Gene3D" id="3.30.470.10">
    <property type="match status" value="1"/>
</dbReference>
<dbReference type="Pfam" id="PF01063">
    <property type="entry name" value="Aminotran_4"/>
    <property type="match status" value="1"/>
</dbReference>
<dbReference type="GO" id="GO:0008483">
    <property type="term" value="F:transaminase activity"/>
    <property type="evidence" value="ECO:0007669"/>
    <property type="project" value="UniProtKB-KW"/>
</dbReference>
<evidence type="ECO:0000313" key="7">
    <source>
        <dbReference type="Proteomes" id="UP000886886"/>
    </source>
</evidence>
<dbReference type="GO" id="GO:0046394">
    <property type="term" value="P:carboxylic acid biosynthetic process"/>
    <property type="evidence" value="ECO:0007669"/>
    <property type="project" value="UniProtKB-ARBA"/>
</dbReference>
<dbReference type="InterPro" id="IPR018300">
    <property type="entry name" value="Aminotrans_IV_CS"/>
</dbReference>
<evidence type="ECO:0000256" key="3">
    <source>
        <dbReference type="ARBA" id="ARBA00022898"/>
    </source>
</evidence>
<gene>
    <name evidence="6" type="ORF">IAB26_09960</name>
</gene>
<comment type="cofactor">
    <cofactor evidence="1 5">
        <name>pyridoxal 5'-phosphate</name>
        <dbReference type="ChEBI" id="CHEBI:597326"/>
    </cofactor>
</comment>
<dbReference type="EMBL" id="DVFT01000146">
    <property type="protein sequence ID" value="HIQ96876.1"/>
    <property type="molecule type" value="Genomic_DNA"/>
</dbReference>
<dbReference type="Gene3D" id="3.20.10.10">
    <property type="entry name" value="D-amino Acid Aminotransferase, subunit A, domain 2"/>
    <property type="match status" value="1"/>
</dbReference>
<evidence type="ECO:0000313" key="6">
    <source>
        <dbReference type="EMBL" id="HIQ96876.1"/>
    </source>
</evidence>
<dbReference type="InterPro" id="IPR043131">
    <property type="entry name" value="BCAT-like_N"/>
</dbReference>
<evidence type="ECO:0000256" key="1">
    <source>
        <dbReference type="ARBA" id="ARBA00001933"/>
    </source>
</evidence>
<comment type="similarity">
    <text evidence="2 4">Belongs to the class-IV pyridoxal-phosphate-dependent aminotransferase family.</text>
</comment>
<accession>A0A9D1D0V0</accession>
<keyword evidence="6" id="KW-0808">Transferase</keyword>
<comment type="caution">
    <text evidence="6">The sequence shown here is derived from an EMBL/GenBank/DDBJ whole genome shotgun (WGS) entry which is preliminary data.</text>
</comment>
<dbReference type="InterPro" id="IPR036038">
    <property type="entry name" value="Aminotransferase-like"/>
</dbReference>
<dbReference type="PANTHER" id="PTHR42743:SF11">
    <property type="entry name" value="AMINODEOXYCHORISMATE LYASE"/>
    <property type="match status" value="1"/>
</dbReference>
<dbReference type="Proteomes" id="UP000886886">
    <property type="component" value="Unassembled WGS sequence"/>
</dbReference>
<dbReference type="GO" id="GO:0005829">
    <property type="term" value="C:cytosol"/>
    <property type="evidence" value="ECO:0007669"/>
    <property type="project" value="TreeGrafter"/>
</dbReference>
<protein>
    <submittedName>
        <fullName evidence="6">Aminotransferase class IV</fullName>
    </submittedName>
</protein>
<organism evidence="6 7">
    <name type="scientific">Candidatus Limivivens merdigallinarum</name>
    <dbReference type="NCBI Taxonomy" id="2840859"/>
    <lineage>
        <taxon>Bacteria</taxon>
        <taxon>Bacillati</taxon>
        <taxon>Bacillota</taxon>
        <taxon>Clostridia</taxon>
        <taxon>Lachnospirales</taxon>
        <taxon>Lachnospiraceae</taxon>
        <taxon>Lachnospiraceae incertae sedis</taxon>
        <taxon>Candidatus Limivivens</taxon>
    </lineage>
</organism>
<dbReference type="InterPro" id="IPR050571">
    <property type="entry name" value="Class-IV_PLP-Dep_Aminotrnsfr"/>
</dbReference>
<dbReference type="FunFam" id="3.20.10.10:FF:000002">
    <property type="entry name" value="D-alanine aminotransferase"/>
    <property type="match status" value="1"/>
</dbReference>
<evidence type="ECO:0000256" key="4">
    <source>
        <dbReference type="RuleBase" id="RU004106"/>
    </source>
</evidence>